<comment type="subcellular location">
    <subcellularLocation>
        <location evidence="1">Cell membrane</location>
        <topology evidence="1">Multi-pass membrane protein</topology>
    </subcellularLocation>
</comment>
<organism evidence="11 12">
    <name type="scientific">Desulfolutivibrio sulfodismutans</name>
    <dbReference type="NCBI Taxonomy" id="63561"/>
    <lineage>
        <taxon>Bacteria</taxon>
        <taxon>Pseudomonadati</taxon>
        <taxon>Thermodesulfobacteriota</taxon>
        <taxon>Desulfovibrionia</taxon>
        <taxon>Desulfovibrionales</taxon>
        <taxon>Desulfovibrionaceae</taxon>
        <taxon>Desulfolutivibrio</taxon>
    </lineage>
</organism>
<feature type="transmembrane region" description="Helical" evidence="10">
    <location>
        <begin position="191"/>
        <end position="216"/>
    </location>
</feature>
<evidence type="ECO:0000256" key="9">
    <source>
        <dbReference type="ARBA" id="ARBA00031636"/>
    </source>
</evidence>
<dbReference type="PANTHER" id="PTHR43298:SF2">
    <property type="entry name" value="FMN_FAD EXPORTER YEEO-RELATED"/>
    <property type="match status" value="1"/>
</dbReference>
<feature type="transmembrane region" description="Helical" evidence="10">
    <location>
        <begin position="12"/>
        <end position="33"/>
    </location>
</feature>
<evidence type="ECO:0000313" key="12">
    <source>
        <dbReference type="Proteomes" id="UP000469724"/>
    </source>
</evidence>
<sequence>MSSTAAHRGAYRRVLAIGLPLVVSMGATTLMLFTDRMFLGNYSLDAIAAAMPAGIASFAILSFFIGTAGYTGVFIAQYTGAGRPQRVGAALWQGVWFCLLAGVFSAAASLLAGPLFALAGHPHDVRVLEEPYFRILMLGGVFAILDAAFSGFFTGRGLTRVVMAVNLTGAILNIPLDYALIYGAFGFPELGIRGAALATVAGGAVSAALFTALIFTQKNERLFRVRSAWALDRDLFTRLMKYGLPGGVQFFLDIFAITFFVFLVGRIGKEELAATNIVFSINTLTFLPMVGFSVAASTLVGQALGAGDPDAAHRDTMATLRLTLGYMTAVALLFVVFPEVFLVLFRPRDLDAAGYAAITATGVWLMRFVAVYSIFDAVGMILFGALKGAGDSRYLMLSMGGAAILVMILPTYVAVETFGAGVYAAWAFLTAYVVALAGLMWLRYRGGKWRRMRVIEGAG</sequence>
<reference evidence="11 12" key="1">
    <citation type="submission" date="2020-02" db="EMBL/GenBank/DDBJ databases">
        <title>Comparative genomics of sulfur disproportionating microorganisms.</title>
        <authorList>
            <person name="Ward L.M."/>
            <person name="Bertran E."/>
            <person name="Johnston D.T."/>
        </authorList>
    </citation>
    <scope>NUCLEOTIDE SEQUENCE [LARGE SCALE GENOMIC DNA]</scope>
    <source>
        <strain evidence="11 12">DSM 3696</strain>
    </source>
</reference>
<feature type="transmembrane region" description="Helical" evidence="10">
    <location>
        <begin position="242"/>
        <end position="265"/>
    </location>
</feature>
<dbReference type="InterPro" id="IPR050222">
    <property type="entry name" value="MATE_MdtK"/>
</dbReference>
<evidence type="ECO:0000256" key="4">
    <source>
        <dbReference type="ARBA" id="ARBA00022475"/>
    </source>
</evidence>
<dbReference type="PIRSF" id="PIRSF006603">
    <property type="entry name" value="DinF"/>
    <property type="match status" value="1"/>
</dbReference>
<evidence type="ECO:0000256" key="6">
    <source>
        <dbReference type="ARBA" id="ARBA00022989"/>
    </source>
</evidence>
<keyword evidence="5 10" id="KW-0812">Transmembrane</keyword>
<evidence type="ECO:0000256" key="8">
    <source>
        <dbReference type="ARBA" id="ARBA00023136"/>
    </source>
</evidence>
<evidence type="ECO:0000256" key="3">
    <source>
        <dbReference type="ARBA" id="ARBA00022449"/>
    </source>
</evidence>
<comment type="caution">
    <text evidence="11">The sequence shown here is derived from an EMBL/GenBank/DDBJ whole genome shotgun (WGS) entry which is preliminary data.</text>
</comment>
<gene>
    <name evidence="11" type="ORF">G3N56_06395</name>
</gene>
<accession>A0A7K3NJJ9</accession>
<keyword evidence="8 10" id="KW-0472">Membrane</keyword>
<dbReference type="InterPro" id="IPR002528">
    <property type="entry name" value="MATE_fam"/>
</dbReference>
<feature type="transmembrane region" description="Helical" evidence="10">
    <location>
        <begin position="132"/>
        <end position="154"/>
    </location>
</feature>
<dbReference type="RefSeq" id="WP_163301426.1">
    <property type="nucleotide sequence ID" value="NZ_JAAGRQ010000018.1"/>
</dbReference>
<evidence type="ECO:0000313" key="11">
    <source>
        <dbReference type="EMBL" id="NDY56372.1"/>
    </source>
</evidence>
<dbReference type="GO" id="GO:0006811">
    <property type="term" value="P:monoatomic ion transport"/>
    <property type="evidence" value="ECO:0007669"/>
    <property type="project" value="UniProtKB-KW"/>
</dbReference>
<feature type="transmembrane region" description="Helical" evidence="10">
    <location>
        <begin position="364"/>
        <end position="383"/>
    </location>
</feature>
<feature type="transmembrane region" description="Helical" evidence="10">
    <location>
        <begin position="322"/>
        <end position="344"/>
    </location>
</feature>
<dbReference type="Pfam" id="PF01554">
    <property type="entry name" value="MatE"/>
    <property type="match status" value="2"/>
</dbReference>
<keyword evidence="3" id="KW-0050">Antiport</keyword>
<dbReference type="GO" id="GO:0005886">
    <property type="term" value="C:plasma membrane"/>
    <property type="evidence" value="ECO:0007669"/>
    <property type="project" value="UniProtKB-SubCell"/>
</dbReference>
<keyword evidence="6 10" id="KW-1133">Transmembrane helix</keyword>
<dbReference type="InterPro" id="IPR048279">
    <property type="entry name" value="MdtK-like"/>
</dbReference>
<evidence type="ECO:0000256" key="1">
    <source>
        <dbReference type="ARBA" id="ARBA00004651"/>
    </source>
</evidence>
<name>A0A7K3NJJ9_9BACT</name>
<dbReference type="Proteomes" id="UP000469724">
    <property type="component" value="Unassembled WGS sequence"/>
</dbReference>
<keyword evidence="7" id="KW-0406">Ion transport</keyword>
<dbReference type="GO" id="GO:0042910">
    <property type="term" value="F:xenobiotic transmembrane transporter activity"/>
    <property type="evidence" value="ECO:0007669"/>
    <property type="project" value="InterPro"/>
</dbReference>
<dbReference type="CDD" id="cd13133">
    <property type="entry name" value="MATE_like_7"/>
    <property type="match status" value="1"/>
</dbReference>
<feature type="transmembrane region" description="Helical" evidence="10">
    <location>
        <begin position="90"/>
        <end position="112"/>
    </location>
</feature>
<dbReference type="GO" id="GO:0015297">
    <property type="term" value="F:antiporter activity"/>
    <property type="evidence" value="ECO:0007669"/>
    <property type="project" value="UniProtKB-KW"/>
</dbReference>
<evidence type="ECO:0000256" key="7">
    <source>
        <dbReference type="ARBA" id="ARBA00023065"/>
    </source>
</evidence>
<dbReference type="EMBL" id="JAAGRQ010000018">
    <property type="protein sequence ID" value="NDY56372.1"/>
    <property type="molecule type" value="Genomic_DNA"/>
</dbReference>
<feature type="transmembrane region" description="Helical" evidence="10">
    <location>
        <begin position="161"/>
        <end position="185"/>
    </location>
</feature>
<evidence type="ECO:0000256" key="10">
    <source>
        <dbReference type="SAM" id="Phobius"/>
    </source>
</evidence>
<dbReference type="AlphaFoldDB" id="A0A7K3NJJ9"/>
<evidence type="ECO:0000256" key="2">
    <source>
        <dbReference type="ARBA" id="ARBA00022448"/>
    </source>
</evidence>
<evidence type="ECO:0000256" key="5">
    <source>
        <dbReference type="ARBA" id="ARBA00022692"/>
    </source>
</evidence>
<dbReference type="PANTHER" id="PTHR43298">
    <property type="entry name" value="MULTIDRUG RESISTANCE PROTEIN NORM-RELATED"/>
    <property type="match status" value="1"/>
</dbReference>
<protein>
    <recommendedName>
        <fullName evidence="9">Multidrug-efflux transporter</fullName>
    </recommendedName>
</protein>
<feature type="transmembrane region" description="Helical" evidence="10">
    <location>
        <begin position="421"/>
        <end position="442"/>
    </location>
</feature>
<feature type="transmembrane region" description="Helical" evidence="10">
    <location>
        <begin position="53"/>
        <end position="78"/>
    </location>
</feature>
<proteinExistence type="predicted"/>
<feature type="transmembrane region" description="Helical" evidence="10">
    <location>
        <begin position="277"/>
        <end position="301"/>
    </location>
</feature>
<feature type="transmembrane region" description="Helical" evidence="10">
    <location>
        <begin position="395"/>
        <end position="415"/>
    </location>
</feature>
<keyword evidence="12" id="KW-1185">Reference proteome</keyword>
<keyword evidence="4" id="KW-1003">Cell membrane</keyword>
<dbReference type="NCBIfam" id="TIGR00797">
    <property type="entry name" value="matE"/>
    <property type="match status" value="1"/>
</dbReference>
<keyword evidence="2" id="KW-0813">Transport</keyword>